<proteinExistence type="inferred from homology"/>
<dbReference type="NCBIfam" id="TIGR04484">
    <property type="entry name" value="thiosulf_SoxA"/>
    <property type="match status" value="1"/>
</dbReference>
<keyword evidence="10 14" id="KW-0408">Iron</keyword>
<evidence type="ECO:0000256" key="11">
    <source>
        <dbReference type="ARBA" id="ARBA00025746"/>
    </source>
</evidence>
<evidence type="ECO:0000256" key="1">
    <source>
        <dbReference type="ARBA" id="ARBA00004418"/>
    </source>
</evidence>
<dbReference type="GO" id="GO:0016669">
    <property type="term" value="F:oxidoreductase activity, acting on a sulfur group of donors, cytochrome as acceptor"/>
    <property type="evidence" value="ECO:0007669"/>
    <property type="project" value="InterPro"/>
</dbReference>
<evidence type="ECO:0000259" key="19">
    <source>
        <dbReference type="PROSITE" id="PS51007"/>
    </source>
</evidence>
<evidence type="ECO:0000256" key="7">
    <source>
        <dbReference type="ARBA" id="ARBA00022729"/>
    </source>
</evidence>
<feature type="binding site" description="axial binding residue" evidence="17">
    <location>
        <position position="176"/>
    </location>
    <ligand>
        <name>heme c</name>
        <dbReference type="ChEBI" id="CHEBI:61717"/>
        <label>2</label>
    </ligand>
    <ligandPart>
        <name>Fe</name>
        <dbReference type="ChEBI" id="CHEBI:18248"/>
    </ligandPart>
</feature>
<dbReference type="InterPro" id="IPR025710">
    <property type="entry name" value="SoxA"/>
</dbReference>
<dbReference type="AlphaFoldDB" id="A0A437RLA9"/>
<reference evidence="20 21" key="1">
    <citation type="submission" date="2019-01" db="EMBL/GenBank/DDBJ databases">
        <authorList>
            <person name="Chen W.-M."/>
        </authorList>
    </citation>
    <scope>NUCLEOTIDE SEQUENCE [LARGE SCALE GENOMIC DNA]</scope>
    <source>
        <strain evidence="20 21">KYPY4</strain>
    </source>
</reference>
<comment type="catalytic activity">
    <reaction evidence="12 14">
        <text>L-cysteinyl-[SoxY protein] + thiosulfate + 2 Fe(III)-[cytochrome c] = S-sulfosulfanyl-L-cysteinyl-[SoxY protein] + 2 Fe(II)-[cytochrome c] + 2 H(+)</text>
        <dbReference type="Rhea" id="RHEA:56720"/>
        <dbReference type="Rhea" id="RHEA-COMP:10350"/>
        <dbReference type="Rhea" id="RHEA-COMP:14328"/>
        <dbReference type="Rhea" id="RHEA-COMP:14399"/>
        <dbReference type="Rhea" id="RHEA-COMP:14691"/>
        <dbReference type="ChEBI" id="CHEBI:15378"/>
        <dbReference type="ChEBI" id="CHEBI:29033"/>
        <dbReference type="ChEBI" id="CHEBI:29034"/>
        <dbReference type="ChEBI" id="CHEBI:29950"/>
        <dbReference type="ChEBI" id="CHEBI:33542"/>
        <dbReference type="ChEBI" id="CHEBI:139321"/>
        <dbReference type="EC" id="2.8.5.2"/>
    </reaction>
</comment>
<evidence type="ECO:0000313" key="21">
    <source>
        <dbReference type="Proteomes" id="UP000285575"/>
    </source>
</evidence>
<dbReference type="EMBL" id="SACR01000002">
    <property type="protein sequence ID" value="RVU47559.1"/>
    <property type="molecule type" value="Genomic_DNA"/>
</dbReference>
<feature type="chain" id="PRO_5019469973" description="SoxAX cytochrome complex subunit A" evidence="18">
    <location>
        <begin position="27"/>
        <end position="256"/>
    </location>
</feature>
<dbReference type="InterPro" id="IPR036909">
    <property type="entry name" value="Cyt_c-like_dom_sf"/>
</dbReference>
<dbReference type="GO" id="GO:0042597">
    <property type="term" value="C:periplasmic space"/>
    <property type="evidence" value="ECO:0007669"/>
    <property type="project" value="UniProtKB-SubCell"/>
</dbReference>
<feature type="binding site" description="axial binding residue" evidence="17">
    <location>
        <position position="109"/>
    </location>
    <ligand>
        <name>heme c</name>
        <dbReference type="ChEBI" id="CHEBI:61717"/>
        <label>1</label>
    </ligand>
    <ligandPart>
        <name>Fe</name>
        <dbReference type="ChEBI" id="CHEBI:18248"/>
    </ligandPart>
</feature>
<evidence type="ECO:0000256" key="3">
    <source>
        <dbReference type="ARBA" id="ARBA00022448"/>
    </source>
</evidence>
<evidence type="ECO:0000256" key="5">
    <source>
        <dbReference type="ARBA" id="ARBA00022679"/>
    </source>
</evidence>
<feature type="binding site" description="covalent" evidence="16">
    <location>
        <position position="68"/>
    </location>
    <ligand>
        <name>heme c</name>
        <dbReference type="ChEBI" id="CHEBI:61717"/>
        <label>1</label>
    </ligand>
</feature>
<feature type="signal peptide" evidence="18">
    <location>
        <begin position="1"/>
        <end position="26"/>
    </location>
</feature>
<evidence type="ECO:0000256" key="16">
    <source>
        <dbReference type="PIRSR" id="PIRSR038455-2"/>
    </source>
</evidence>
<dbReference type="EC" id="2.8.5.2" evidence="14"/>
<dbReference type="Proteomes" id="UP000285575">
    <property type="component" value="Unassembled WGS sequence"/>
</dbReference>
<sequence>MSFARAALLGGVGLLLAVVTAGTAQAADPRRSGFADMAPSTQALQRDDTLNPAMLWVQDGEQRFQADCASCHGAGSAPAMSLRGAAARHPAWDATLGKPLTLAGRINQCRVRHVKAPPLAPESEGLLALEAFVALQSRGLPIAPDRTPALQPFLARGEALYRQRIGQLDFSCAQCHDDHAGRRLAGALIPQAHPTGYPLYRLEWQGLGSLQRRLRNCMTGVRAEPYAYGSDEYTMIELYLKQRAAGMAMESPAVRP</sequence>
<comment type="subcellular location">
    <subcellularLocation>
        <location evidence="1 14">Periplasm</location>
    </subcellularLocation>
</comment>
<evidence type="ECO:0000256" key="18">
    <source>
        <dbReference type="SAM" id="SignalP"/>
    </source>
</evidence>
<comment type="similarity">
    <text evidence="11 14">Belongs to the SoxA family.</text>
</comment>
<comment type="cofactor">
    <cofactor evidence="16">
        <name>heme</name>
        <dbReference type="ChEBI" id="CHEBI:30413"/>
    </cofactor>
    <text evidence="16">Binds 2 heme groups per subunit.</text>
</comment>
<feature type="binding site" description="covalent" evidence="16">
    <location>
        <position position="172"/>
    </location>
    <ligand>
        <name>heme c</name>
        <dbReference type="ChEBI" id="CHEBI:61717"/>
        <label>2</label>
    </ligand>
</feature>
<name>A0A437RLA9_9BURK</name>
<dbReference type="RefSeq" id="WP_128228020.1">
    <property type="nucleotide sequence ID" value="NZ_SACR01000002.1"/>
</dbReference>
<keyword evidence="5 14" id="KW-0808">Transferase</keyword>
<protein>
    <recommendedName>
        <fullName evidence="14">SoxAX cytochrome complex subunit A</fullName>
        <ecNumber evidence="14">2.8.5.2</ecNumber>
    </recommendedName>
    <alternativeName>
        <fullName evidence="14">Protein SoxA</fullName>
    </alternativeName>
    <alternativeName>
        <fullName evidence="14">Sulfur oxidizing protein A</fullName>
    </alternativeName>
    <alternativeName>
        <fullName evidence="14">Thiosulfate-oxidizing multienzyme system protein SoxA</fullName>
    </alternativeName>
</protein>
<gene>
    <name evidence="20" type="primary">soxA</name>
    <name evidence="20" type="ORF">EOE66_07440</name>
</gene>
<feature type="binding site" evidence="16">
    <location>
        <position position="213"/>
    </location>
    <ligand>
        <name>substrate</name>
    </ligand>
</feature>
<feature type="binding site" description="covalent" evidence="16">
    <location>
        <position position="71"/>
    </location>
    <ligand>
        <name>heme c</name>
        <dbReference type="ChEBI" id="CHEBI:61717"/>
        <label>1</label>
    </ligand>
</feature>
<feature type="binding site" description="axial binding residue" evidence="17">
    <location>
        <position position="217"/>
    </location>
    <ligand>
        <name>heme c</name>
        <dbReference type="ChEBI" id="CHEBI:61717"/>
        <label>2</label>
    </ligand>
    <ligandPart>
        <name>Fe</name>
        <dbReference type="ChEBI" id="CHEBI:18248"/>
    </ligandPart>
</feature>
<dbReference type="InterPro" id="IPR009056">
    <property type="entry name" value="Cyt_c-like_dom"/>
</dbReference>
<dbReference type="GO" id="GO:0020037">
    <property type="term" value="F:heme binding"/>
    <property type="evidence" value="ECO:0007669"/>
    <property type="project" value="InterPro"/>
</dbReference>
<accession>A0A437RLA9</accession>
<evidence type="ECO:0000256" key="14">
    <source>
        <dbReference type="PIRNR" id="PIRNR038455"/>
    </source>
</evidence>
<evidence type="ECO:0000256" key="9">
    <source>
        <dbReference type="ARBA" id="ARBA00022982"/>
    </source>
</evidence>
<evidence type="ECO:0000256" key="8">
    <source>
        <dbReference type="ARBA" id="ARBA00022764"/>
    </source>
</evidence>
<dbReference type="PROSITE" id="PS51007">
    <property type="entry name" value="CYTC"/>
    <property type="match status" value="1"/>
</dbReference>
<evidence type="ECO:0000256" key="17">
    <source>
        <dbReference type="PIRSR" id="PIRSR038455-3"/>
    </source>
</evidence>
<keyword evidence="8 14" id="KW-0574">Periplasm</keyword>
<comment type="catalytic activity">
    <reaction evidence="13 14">
        <text>S-sulfanyl-L-cysteinyl-[SoxY protein] + thiosulfate + 2 Fe(III)-[cytochrome c] = S-(2-sulfodisulfanyl)-L-cysteinyl-[SoxY protein] + 2 Fe(II)-[cytochrome c] + 2 H(+)</text>
        <dbReference type="Rhea" id="RHEA:51224"/>
        <dbReference type="Rhea" id="RHEA-COMP:10350"/>
        <dbReference type="Rhea" id="RHEA-COMP:14399"/>
        <dbReference type="Rhea" id="RHEA-COMP:14689"/>
        <dbReference type="Rhea" id="RHEA-COMP:14690"/>
        <dbReference type="ChEBI" id="CHEBI:15378"/>
        <dbReference type="ChEBI" id="CHEBI:29033"/>
        <dbReference type="ChEBI" id="CHEBI:29034"/>
        <dbReference type="ChEBI" id="CHEBI:33542"/>
        <dbReference type="ChEBI" id="CHEBI:61963"/>
        <dbReference type="ChEBI" id="CHEBI:140664"/>
        <dbReference type="EC" id="2.8.5.2"/>
    </reaction>
</comment>
<keyword evidence="6 14" id="KW-0479">Metal-binding</keyword>
<evidence type="ECO:0000256" key="6">
    <source>
        <dbReference type="ARBA" id="ARBA00022723"/>
    </source>
</evidence>
<evidence type="ECO:0000256" key="12">
    <source>
        <dbReference type="ARBA" id="ARBA00048077"/>
    </source>
</evidence>
<evidence type="ECO:0000256" key="4">
    <source>
        <dbReference type="ARBA" id="ARBA00022617"/>
    </source>
</evidence>
<evidence type="ECO:0000256" key="13">
    <source>
        <dbReference type="ARBA" id="ARBA00048423"/>
    </source>
</evidence>
<keyword evidence="4 14" id="KW-0349">Heme</keyword>
<dbReference type="GO" id="GO:0016740">
    <property type="term" value="F:transferase activity"/>
    <property type="evidence" value="ECO:0007669"/>
    <property type="project" value="UniProtKB-KW"/>
</dbReference>
<keyword evidence="3 14" id="KW-0813">Transport</keyword>
<dbReference type="GO" id="GO:0046872">
    <property type="term" value="F:metal ion binding"/>
    <property type="evidence" value="ECO:0007669"/>
    <property type="project" value="UniProtKB-KW"/>
</dbReference>
<evidence type="ECO:0000256" key="2">
    <source>
        <dbReference type="ARBA" id="ARBA00011530"/>
    </source>
</evidence>
<comment type="caution">
    <text evidence="20">The sequence shown here is derived from an EMBL/GenBank/DDBJ whole genome shotgun (WGS) entry which is preliminary data.</text>
</comment>
<evidence type="ECO:0000313" key="20">
    <source>
        <dbReference type="EMBL" id="RVU47559.1"/>
    </source>
</evidence>
<keyword evidence="9 14" id="KW-0249">Electron transport</keyword>
<dbReference type="Pfam" id="PF21342">
    <property type="entry name" value="SoxA-TsdA_cyt-c"/>
    <property type="match status" value="2"/>
</dbReference>
<dbReference type="PIRSF" id="PIRSF038455">
    <property type="entry name" value="SoxA"/>
    <property type="match status" value="1"/>
</dbReference>
<dbReference type="SUPFAM" id="SSF46626">
    <property type="entry name" value="Cytochrome c"/>
    <property type="match status" value="2"/>
</dbReference>
<organism evidence="20 21">
    <name type="scientific">Rubrivivax rivuli</name>
    <dbReference type="NCBI Taxonomy" id="1862385"/>
    <lineage>
        <taxon>Bacteria</taxon>
        <taxon>Pseudomonadati</taxon>
        <taxon>Pseudomonadota</taxon>
        <taxon>Betaproteobacteria</taxon>
        <taxon>Burkholderiales</taxon>
        <taxon>Sphaerotilaceae</taxon>
        <taxon>Rubrivivax</taxon>
    </lineage>
</organism>
<comment type="subunit">
    <text evidence="2 14">Heterodimer of SoxA and SoxX.</text>
</comment>
<keyword evidence="7 18" id="KW-0732">Signal</keyword>
<dbReference type="GO" id="GO:0070069">
    <property type="term" value="C:cytochrome complex"/>
    <property type="evidence" value="ECO:0007669"/>
    <property type="project" value="InterPro"/>
</dbReference>
<feature type="binding site" description="axial binding residue" evidence="17">
    <location>
        <position position="72"/>
    </location>
    <ligand>
        <name>heme c</name>
        <dbReference type="ChEBI" id="CHEBI:61717"/>
        <label>1</label>
    </ligand>
    <ligandPart>
        <name>Fe</name>
        <dbReference type="ChEBI" id="CHEBI:18248"/>
    </ligandPart>
</feature>
<dbReference type="GO" id="GO:0019417">
    <property type="term" value="P:sulfur oxidation"/>
    <property type="evidence" value="ECO:0007669"/>
    <property type="project" value="InterPro"/>
</dbReference>
<evidence type="ECO:0000256" key="10">
    <source>
        <dbReference type="ARBA" id="ARBA00023004"/>
    </source>
</evidence>
<dbReference type="Gene3D" id="1.10.760.10">
    <property type="entry name" value="Cytochrome c-like domain"/>
    <property type="match status" value="2"/>
</dbReference>
<feature type="domain" description="Cytochrome c" evidence="19">
    <location>
        <begin position="55"/>
        <end position="244"/>
    </location>
</feature>
<dbReference type="GO" id="GO:0009055">
    <property type="term" value="F:electron transfer activity"/>
    <property type="evidence" value="ECO:0007669"/>
    <property type="project" value="InterPro"/>
</dbReference>
<feature type="binding site" description="covalent" evidence="16">
    <location>
        <position position="175"/>
    </location>
    <ligand>
        <name>heme c</name>
        <dbReference type="ChEBI" id="CHEBI:61717"/>
        <label>2</label>
    </ligand>
</feature>
<evidence type="ECO:0000256" key="15">
    <source>
        <dbReference type="PIRSR" id="PIRSR038455-1"/>
    </source>
</evidence>
<dbReference type="OrthoDB" id="9808312at2"/>
<feature type="active site" description="Cysteine persulfide intermediate" evidence="15">
    <location>
        <position position="217"/>
    </location>
</feature>
<keyword evidence="21" id="KW-1185">Reference proteome</keyword>